<name>A0A419WTC5_9BACT</name>
<comment type="caution">
    <text evidence="1">The sequence shown here is derived from an EMBL/GenBank/DDBJ whole genome shotgun (WGS) entry which is preliminary data.</text>
</comment>
<dbReference type="EMBL" id="RAPQ01000011">
    <property type="protein sequence ID" value="RKD98713.1"/>
    <property type="molecule type" value="Genomic_DNA"/>
</dbReference>
<sequence length="101" mass="11374">MLSKMKEKPIFVLLVSLLLVLATVLNSINIQQETSLSFNVENCSDSQDTSSDLEEMDSEDLDEFSKYNYVFFANVITQGHVHNCLISDSKVFQLTTPPPQV</sequence>
<accession>A0A419WTC5</accession>
<dbReference type="RefSeq" id="WP_120241285.1">
    <property type="nucleotide sequence ID" value="NZ_RAPQ01000011.1"/>
</dbReference>
<proteinExistence type="predicted"/>
<protein>
    <submittedName>
        <fullName evidence="1">Uncharacterized protein</fullName>
    </submittedName>
</protein>
<reference evidence="1 2" key="1">
    <citation type="submission" date="2018-09" db="EMBL/GenBank/DDBJ databases">
        <title>Genomic Encyclopedia of Archaeal and Bacterial Type Strains, Phase II (KMG-II): from individual species to whole genera.</title>
        <authorList>
            <person name="Goeker M."/>
        </authorList>
    </citation>
    <scope>NUCLEOTIDE SEQUENCE [LARGE SCALE GENOMIC DNA]</scope>
    <source>
        <strain evidence="1 2">DSM 21950</strain>
    </source>
</reference>
<keyword evidence="2" id="KW-1185">Reference proteome</keyword>
<gene>
    <name evidence="1" type="ORF">BXY64_3575</name>
</gene>
<organism evidence="1 2">
    <name type="scientific">Marinifilum flexuosum</name>
    <dbReference type="NCBI Taxonomy" id="1117708"/>
    <lineage>
        <taxon>Bacteria</taxon>
        <taxon>Pseudomonadati</taxon>
        <taxon>Bacteroidota</taxon>
        <taxon>Bacteroidia</taxon>
        <taxon>Marinilabiliales</taxon>
        <taxon>Marinifilaceae</taxon>
    </lineage>
</organism>
<dbReference type="OrthoDB" id="9864997at2"/>
<evidence type="ECO:0000313" key="2">
    <source>
        <dbReference type="Proteomes" id="UP000284531"/>
    </source>
</evidence>
<dbReference type="Proteomes" id="UP000284531">
    <property type="component" value="Unassembled WGS sequence"/>
</dbReference>
<evidence type="ECO:0000313" key="1">
    <source>
        <dbReference type="EMBL" id="RKD98713.1"/>
    </source>
</evidence>
<dbReference type="AlphaFoldDB" id="A0A419WTC5"/>